<sequence length="48" mass="5637">MIIRKNVVSINPCCQRFAGDFSNTLLSFLRNFSEKIGIFLIYNFFVQM</sequence>
<dbReference type="KEGG" id="dmm:dnm_006060"/>
<protein>
    <submittedName>
        <fullName evidence="1">Uncharacterized protein</fullName>
    </submittedName>
</protein>
<proteinExistence type="predicted"/>
<evidence type="ECO:0000313" key="1">
    <source>
        <dbReference type="EMBL" id="QTA84607.1"/>
    </source>
</evidence>
<gene>
    <name evidence="1" type="ORF">dnm_006060</name>
</gene>
<accession>A0A975BFM2</accession>
<dbReference type="AlphaFoldDB" id="A0A975BFM2"/>
<keyword evidence="2" id="KW-1185">Reference proteome</keyword>
<evidence type="ECO:0000313" key="2">
    <source>
        <dbReference type="Proteomes" id="UP000663722"/>
    </source>
</evidence>
<reference evidence="1" key="1">
    <citation type="journal article" date="2021" name="Microb. Physiol.">
        <title>Proteogenomic Insights into the Physiology of Marine, Sulfate-Reducing, Filamentous Desulfonema limicola and Desulfonema magnum.</title>
        <authorList>
            <person name="Schnaars V."/>
            <person name="Wohlbrand L."/>
            <person name="Scheve S."/>
            <person name="Hinrichs C."/>
            <person name="Reinhardt R."/>
            <person name="Rabus R."/>
        </authorList>
    </citation>
    <scope>NUCLEOTIDE SEQUENCE</scope>
    <source>
        <strain evidence="1">4be13</strain>
    </source>
</reference>
<dbReference type="Proteomes" id="UP000663722">
    <property type="component" value="Chromosome"/>
</dbReference>
<dbReference type="EMBL" id="CP061800">
    <property type="protein sequence ID" value="QTA84607.1"/>
    <property type="molecule type" value="Genomic_DNA"/>
</dbReference>
<name>A0A975BFM2_9BACT</name>
<organism evidence="1 2">
    <name type="scientific">Desulfonema magnum</name>
    <dbReference type="NCBI Taxonomy" id="45655"/>
    <lineage>
        <taxon>Bacteria</taxon>
        <taxon>Pseudomonadati</taxon>
        <taxon>Thermodesulfobacteriota</taxon>
        <taxon>Desulfobacteria</taxon>
        <taxon>Desulfobacterales</taxon>
        <taxon>Desulfococcaceae</taxon>
        <taxon>Desulfonema</taxon>
    </lineage>
</organism>